<dbReference type="InterPro" id="IPR001645">
    <property type="entry name" value="Folylpolyglutamate_synth"/>
</dbReference>
<dbReference type="InterPro" id="IPR036615">
    <property type="entry name" value="Mur_ligase_C_dom_sf"/>
</dbReference>
<evidence type="ECO:0000259" key="22">
    <source>
        <dbReference type="Pfam" id="PF02875"/>
    </source>
</evidence>
<feature type="domain" description="Mur ligase C-terminal" evidence="22">
    <location>
        <begin position="302"/>
        <end position="426"/>
    </location>
</feature>
<dbReference type="Gene3D" id="3.40.1190.10">
    <property type="entry name" value="Mur-like, catalytic domain"/>
    <property type="match status" value="1"/>
</dbReference>
<evidence type="ECO:0000256" key="6">
    <source>
        <dbReference type="ARBA" id="ARBA00013025"/>
    </source>
</evidence>
<dbReference type="EMBL" id="JAVDDT010000002">
    <property type="protein sequence ID" value="MDQ2068928.1"/>
    <property type="molecule type" value="Genomic_DNA"/>
</dbReference>
<dbReference type="NCBIfam" id="TIGR01499">
    <property type="entry name" value="folC"/>
    <property type="match status" value="1"/>
</dbReference>
<comment type="catalytic activity">
    <reaction evidence="20">
        <text>7,8-dihydropteroate + L-glutamate + ATP = 7,8-dihydrofolate + ADP + phosphate + H(+)</text>
        <dbReference type="Rhea" id="RHEA:23584"/>
        <dbReference type="ChEBI" id="CHEBI:15378"/>
        <dbReference type="ChEBI" id="CHEBI:17839"/>
        <dbReference type="ChEBI" id="CHEBI:29985"/>
        <dbReference type="ChEBI" id="CHEBI:30616"/>
        <dbReference type="ChEBI" id="CHEBI:43474"/>
        <dbReference type="ChEBI" id="CHEBI:57451"/>
        <dbReference type="ChEBI" id="CHEBI:456216"/>
        <dbReference type="EC" id="6.3.2.12"/>
    </reaction>
</comment>
<keyword evidence="10 21" id="KW-0547">Nucleotide-binding</keyword>
<evidence type="ECO:0000259" key="23">
    <source>
        <dbReference type="Pfam" id="PF08245"/>
    </source>
</evidence>
<evidence type="ECO:0000256" key="14">
    <source>
        <dbReference type="ARBA" id="ARBA00030048"/>
    </source>
</evidence>
<name>A0ABU0W4I2_9GAMM</name>
<evidence type="ECO:0000256" key="13">
    <source>
        <dbReference type="ARBA" id="ARBA00022909"/>
    </source>
</evidence>
<dbReference type="GO" id="GO:0004326">
    <property type="term" value="F:tetrahydrofolylpolyglutamate synthase activity"/>
    <property type="evidence" value="ECO:0007669"/>
    <property type="project" value="UniProtKB-EC"/>
</dbReference>
<evidence type="ECO:0000256" key="12">
    <source>
        <dbReference type="ARBA" id="ARBA00022842"/>
    </source>
</evidence>
<sequence>MATTPSNRRGAPGPGAPLSDWLSWLEGLHSAAIDLGLDRLIPVRDALGLKRPGFRVLTVAGTNGKGSSVALAEALLRADGCRTGAYTSPHLIEFNERIRVDGENASDQAIVSALCQVEAARGDASLSYFEYTTLAALLLFREQGVDHAVLEVGLGGRLDAVNMVDADVALLTRVALDHADWLGSDLAGIAREKAGVCRPGRSAVVADGQVGGHLHRAAEDSGARVHLAGRDFSWQGASEENWSWRGPQAQSLQSLPVEPWWQRSWQRDNASGALAAVALLRPSAVADGPRVVNVLSEIRLPGRVQRMPGPPETLLDVAHNPDAALALADWLAAHPVAGSVRAVIGMKADKDVGGVIAALMPYVDEWWPADLSAQGGLGSAELSARLPDTATVAMDARTAALTPEHCWRAASRASADTDRILVLGSFFTVGPVLREWRDTRQTAAVSQSVEKGSP</sequence>
<dbReference type="PANTHER" id="PTHR11136:SF0">
    <property type="entry name" value="DIHYDROFOLATE SYNTHETASE-RELATED"/>
    <property type="match status" value="1"/>
</dbReference>
<evidence type="ECO:0000256" key="8">
    <source>
        <dbReference type="ARBA" id="ARBA00022598"/>
    </source>
</evidence>
<comment type="catalytic activity">
    <reaction evidence="19">
        <text>(6R)-5,10-methylenetetrahydrofolyl-(gamma-L-Glu)(n) + L-glutamate + ATP = (6R)-5,10-methylenetetrahydrofolyl-(gamma-L-Glu)(n+1) + ADP + phosphate + H(+)</text>
        <dbReference type="Rhea" id="RHEA:51912"/>
        <dbReference type="Rhea" id="RHEA-COMP:13257"/>
        <dbReference type="Rhea" id="RHEA-COMP:13258"/>
        <dbReference type="ChEBI" id="CHEBI:15378"/>
        <dbReference type="ChEBI" id="CHEBI:29985"/>
        <dbReference type="ChEBI" id="CHEBI:30616"/>
        <dbReference type="ChEBI" id="CHEBI:43474"/>
        <dbReference type="ChEBI" id="CHEBI:136572"/>
        <dbReference type="ChEBI" id="CHEBI:456216"/>
        <dbReference type="EC" id="6.3.2.17"/>
    </reaction>
</comment>
<protein>
    <recommendedName>
        <fullName evidence="7">Dihydrofolate synthase/folylpolyglutamate synthase</fullName>
        <ecNumber evidence="5">6.3.2.12</ecNumber>
        <ecNumber evidence="6">6.3.2.17</ecNumber>
    </recommendedName>
    <alternativeName>
        <fullName evidence="16">Folylpoly-gamma-glutamate synthetase-dihydrofolate synthetase</fullName>
    </alternativeName>
    <alternativeName>
        <fullName evidence="14">Folylpolyglutamate synthetase</fullName>
    </alternativeName>
    <alternativeName>
        <fullName evidence="15">Tetrahydrofolylpolyglutamate synthase</fullName>
    </alternativeName>
</protein>
<keyword evidence="13" id="KW-0289">Folate biosynthesis</keyword>
<comment type="catalytic activity">
    <reaction evidence="17">
        <text>(6S)-5,6,7,8-tetrahydrofolyl-(gamma-L-Glu)(n) + L-glutamate + ATP = (6S)-5,6,7,8-tetrahydrofolyl-(gamma-L-Glu)(n+1) + ADP + phosphate + H(+)</text>
        <dbReference type="Rhea" id="RHEA:10580"/>
        <dbReference type="Rhea" id="RHEA-COMP:14738"/>
        <dbReference type="Rhea" id="RHEA-COMP:14740"/>
        <dbReference type="ChEBI" id="CHEBI:15378"/>
        <dbReference type="ChEBI" id="CHEBI:29985"/>
        <dbReference type="ChEBI" id="CHEBI:30616"/>
        <dbReference type="ChEBI" id="CHEBI:43474"/>
        <dbReference type="ChEBI" id="CHEBI:141005"/>
        <dbReference type="ChEBI" id="CHEBI:456216"/>
        <dbReference type="EC" id="6.3.2.17"/>
    </reaction>
</comment>
<reference evidence="24 25" key="1">
    <citation type="submission" date="2023-08" db="EMBL/GenBank/DDBJ databases">
        <title>Whole-genome sequencing of halo(alkali)philic microorganisms from hypersaline lakes.</title>
        <authorList>
            <person name="Sorokin D.Y."/>
            <person name="Abbas B."/>
            <person name="Merkel A.Y."/>
        </authorList>
    </citation>
    <scope>NUCLEOTIDE SEQUENCE [LARGE SCALE GENOMIC DNA]</scope>
    <source>
        <strain evidence="24 25">AB-CW4</strain>
    </source>
</reference>
<evidence type="ECO:0000256" key="11">
    <source>
        <dbReference type="ARBA" id="ARBA00022840"/>
    </source>
</evidence>
<comment type="pathway">
    <text evidence="2">Cofactor biosynthesis; tetrahydrofolate biosynthesis; 7,8-dihydrofolate from 2-amino-4-hydroxy-6-hydroxymethyl-7,8-dihydropteridine diphosphate and 4-aminobenzoate: step 2/2.</text>
</comment>
<comment type="caution">
    <text evidence="24">The sequence shown here is derived from an EMBL/GenBank/DDBJ whole genome shotgun (WGS) entry which is preliminary data.</text>
</comment>
<dbReference type="Proteomes" id="UP001239019">
    <property type="component" value="Unassembled WGS sequence"/>
</dbReference>
<dbReference type="GO" id="GO:0008841">
    <property type="term" value="F:dihydrofolate synthase activity"/>
    <property type="evidence" value="ECO:0007669"/>
    <property type="project" value="UniProtKB-EC"/>
</dbReference>
<dbReference type="InterPro" id="IPR036565">
    <property type="entry name" value="Mur-like_cat_sf"/>
</dbReference>
<dbReference type="RefSeq" id="WP_306727424.1">
    <property type="nucleotide sequence ID" value="NZ_JAVDDT010000002.1"/>
</dbReference>
<dbReference type="Pfam" id="PF02875">
    <property type="entry name" value="Mur_ligase_C"/>
    <property type="match status" value="1"/>
</dbReference>
<evidence type="ECO:0000256" key="21">
    <source>
        <dbReference type="PIRNR" id="PIRNR001563"/>
    </source>
</evidence>
<dbReference type="EC" id="6.3.2.12" evidence="5"/>
<dbReference type="NCBIfam" id="NF008101">
    <property type="entry name" value="PRK10846.1"/>
    <property type="match status" value="1"/>
</dbReference>
<keyword evidence="9" id="KW-0479">Metal-binding</keyword>
<proteinExistence type="inferred from homology"/>
<comment type="function">
    <text evidence="1">Functions in two distinct reactions of the de novo folate biosynthetic pathway. Catalyzes the addition of a glutamate residue to dihydropteroate (7,8-dihydropteroate or H2Pte) to form dihydrofolate (7,8-dihydrofolate monoglutamate or H2Pte-Glu). Also catalyzes successive additions of L-glutamate to tetrahydrofolate or 10-formyltetrahydrofolate or 5,10-methylenetetrahydrofolate, leading to folylpolyglutamate derivatives.</text>
</comment>
<evidence type="ECO:0000313" key="24">
    <source>
        <dbReference type="EMBL" id="MDQ2068928.1"/>
    </source>
</evidence>
<evidence type="ECO:0000313" key="25">
    <source>
        <dbReference type="Proteomes" id="UP001239019"/>
    </source>
</evidence>
<gene>
    <name evidence="24" type="primary">folC</name>
    <name evidence="24" type="ORF">RBH19_03445</name>
</gene>
<accession>A0ABU0W4I2</accession>
<comment type="similarity">
    <text evidence="4 21">Belongs to the folylpolyglutamate synthase family.</text>
</comment>
<evidence type="ECO:0000256" key="1">
    <source>
        <dbReference type="ARBA" id="ARBA00002714"/>
    </source>
</evidence>
<evidence type="ECO:0000256" key="9">
    <source>
        <dbReference type="ARBA" id="ARBA00022723"/>
    </source>
</evidence>
<organism evidence="24 25">
    <name type="scientific">Natronospira bacteriovora</name>
    <dbReference type="NCBI Taxonomy" id="3069753"/>
    <lineage>
        <taxon>Bacteria</taxon>
        <taxon>Pseudomonadati</taxon>
        <taxon>Pseudomonadota</taxon>
        <taxon>Gammaproteobacteria</taxon>
        <taxon>Natronospirales</taxon>
        <taxon>Natronospiraceae</taxon>
        <taxon>Natronospira</taxon>
    </lineage>
</organism>
<evidence type="ECO:0000256" key="17">
    <source>
        <dbReference type="ARBA" id="ARBA00047493"/>
    </source>
</evidence>
<keyword evidence="25" id="KW-1185">Reference proteome</keyword>
<evidence type="ECO:0000256" key="10">
    <source>
        <dbReference type="ARBA" id="ARBA00022741"/>
    </source>
</evidence>
<keyword evidence="8 21" id="KW-0436">Ligase</keyword>
<evidence type="ECO:0000256" key="16">
    <source>
        <dbReference type="ARBA" id="ARBA00032510"/>
    </source>
</evidence>
<evidence type="ECO:0000256" key="7">
    <source>
        <dbReference type="ARBA" id="ARBA00019357"/>
    </source>
</evidence>
<evidence type="ECO:0000256" key="2">
    <source>
        <dbReference type="ARBA" id="ARBA00004799"/>
    </source>
</evidence>
<keyword evidence="12" id="KW-0460">Magnesium</keyword>
<evidence type="ECO:0000256" key="20">
    <source>
        <dbReference type="ARBA" id="ARBA00049161"/>
    </source>
</evidence>
<dbReference type="PANTHER" id="PTHR11136">
    <property type="entry name" value="FOLYLPOLYGLUTAMATE SYNTHASE-RELATED"/>
    <property type="match status" value="1"/>
</dbReference>
<evidence type="ECO:0000256" key="5">
    <source>
        <dbReference type="ARBA" id="ARBA00013023"/>
    </source>
</evidence>
<evidence type="ECO:0000256" key="3">
    <source>
        <dbReference type="ARBA" id="ARBA00005150"/>
    </source>
</evidence>
<dbReference type="InterPro" id="IPR013221">
    <property type="entry name" value="Mur_ligase_cen"/>
</dbReference>
<evidence type="ECO:0000256" key="4">
    <source>
        <dbReference type="ARBA" id="ARBA00008276"/>
    </source>
</evidence>
<dbReference type="Gene3D" id="3.90.190.20">
    <property type="entry name" value="Mur ligase, C-terminal domain"/>
    <property type="match status" value="1"/>
</dbReference>
<dbReference type="Pfam" id="PF08245">
    <property type="entry name" value="Mur_ligase_M"/>
    <property type="match status" value="1"/>
</dbReference>
<evidence type="ECO:0000256" key="19">
    <source>
        <dbReference type="ARBA" id="ARBA00049035"/>
    </source>
</evidence>
<keyword evidence="11 21" id="KW-0067">ATP-binding</keyword>
<dbReference type="PIRSF" id="PIRSF001563">
    <property type="entry name" value="Folylpolyglu_synth"/>
    <property type="match status" value="1"/>
</dbReference>
<dbReference type="InterPro" id="IPR004101">
    <property type="entry name" value="Mur_ligase_C"/>
</dbReference>
<comment type="pathway">
    <text evidence="3">Cofactor biosynthesis; tetrahydrofolylpolyglutamate biosynthesis.</text>
</comment>
<dbReference type="SUPFAM" id="SSF53623">
    <property type="entry name" value="MurD-like peptide ligases, catalytic domain"/>
    <property type="match status" value="1"/>
</dbReference>
<comment type="catalytic activity">
    <reaction evidence="18">
        <text>10-formyltetrahydrofolyl-(gamma-L-Glu)(n) + L-glutamate + ATP = 10-formyltetrahydrofolyl-(gamma-L-Glu)(n+1) + ADP + phosphate + H(+)</text>
        <dbReference type="Rhea" id="RHEA:51904"/>
        <dbReference type="Rhea" id="RHEA-COMP:13088"/>
        <dbReference type="Rhea" id="RHEA-COMP:14300"/>
        <dbReference type="ChEBI" id="CHEBI:15378"/>
        <dbReference type="ChEBI" id="CHEBI:29985"/>
        <dbReference type="ChEBI" id="CHEBI:30616"/>
        <dbReference type="ChEBI" id="CHEBI:43474"/>
        <dbReference type="ChEBI" id="CHEBI:134413"/>
        <dbReference type="ChEBI" id="CHEBI:456216"/>
        <dbReference type="EC" id="6.3.2.17"/>
    </reaction>
</comment>
<dbReference type="SUPFAM" id="SSF53244">
    <property type="entry name" value="MurD-like peptide ligases, peptide-binding domain"/>
    <property type="match status" value="1"/>
</dbReference>
<evidence type="ECO:0000256" key="15">
    <source>
        <dbReference type="ARBA" id="ARBA00030592"/>
    </source>
</evidence>
<feature type="domain" description="Mur ligase central" evidence="23">
    <location>
        <begin position="59"/>
        <end position="227"/>
    </location>
</feature>
<dbReference type="EC" id="6.3.2.17" evidence="6"/>
<evidence type="ECO:0000256" key="18">
    <source>
        <dbReference type="ARBA" id="ARBA00047808"/>
    </source>
</evidence>